<dbReference type="InterPro" id="IPR004517">
    <property type="entry name" value="HisZ"/>
</dbReference>
<dbReference type="UniPathway" id="UPA00031">
    <property type="reaction ID" value="UER00006"/>
</dbReference>
<dbReference type="Gene3D" id="3.30.930.10">
    <property type="entry name" value="Bira Bifunctional Protein, Domain 2"/>
    <property type="match status" value="1"/>
</dbReference>
<evidence type="ECO:0000256" key="3">
    <source>
        <dbReference type="ARBA" id="ARBA00005539"/>
    </source>
</evidence>
<evidence type="ECO:0000256" key="10">
    <source>
        <dbReference type="PIRSR" id="PIRSR001549-1"/>
    </source>
</evidence>
<dbReference type="EMBL" id="QICS01000001">
    <property type="protein sequence ID" value="PXV95440.1"/>
    <property type="molecule type" value="Genomic_DNA"/>
</dbReference>
<evidence type="ECO:0000256" key="5">
    <source>
        <dbReference type="ARBA" id="ARBA00022490"/>
    </source>
</evidence>
<dbReference type="HAMAP" id="MF_00125">
    <property type="entry name" value="HisZ"/>
    <property type="match status" value="1"/>
</dbReference>
<dbReference type="GO" id="GO:0005737">
    <property type="term" value="C:cytoplasm"/>
    <property type="evidence" value="ECO:0007669"/>
    <property type="project" value="UniProtKB-SubCell"/>
</dbReference>
<proteinExistence type="inferred from homology"/>
<comment type="subunit">
    <text evidence="9">Heteromultimer composed of HisG and HisZ subunits.</text>
</comment>
<evidence type="ECO:0000313" key="13">
    <source>
        <dbReference type="EMBL" id="RDY32760.1"/>
    </source>
</evidence>
<evidence type="ECO:0000256" key="4">
    <source>
        <dbReference type="ARBA" id="ARBA00020397"/>
    </source>
</evidence>
<name>A0A255IGH3_9FIRM</name>
<dbReference type="Pfam" id="PF13393">
    <property type="entry name" value="tRNA-synt_His"/>
    <property type="match status" value="1"/>
</dbReference>
<dbReference type="OrthoDB" id="9800814at2"/>
<gene>
    <name evidence="9 13" type="primary">hisZ</name>
    <name evidence="12" type="ORF">C8E03_10169</name>
    <name evidence="13" type="ORF">CG710_002165</name>
</gene>
<comment type="similarity">
    <text evidence="3 9">Belongs to the class-II aminoacyl-tRNA synthetase family. HisZ subfamily.</text>
</comment>
<dbReference type="GO" id="GO:0140096">
    <property type="term" value="F:catalytic activity, acting on a protein"/>
    <property type="evidence" value="ECO:0007669"/>
    <property type="project" value="UniProtKB-ARBA"/>
</dbReference>
<dbReference type="PIRSF" id="PIRSF001549">
    <property type="entry name" value="His-tRNA_synth"/>
    <property type="match status" value="1"/>
</dbReference>
<dbReference type="InterPro" id="IPR004516">
    <property type="entry name" value="HisRS/HisZ"/>
</dbReference>
<dbReference type="GO" id="GO:0000105">
    <property type="term" value="P:L-histidine biosynthetic process"/>
    <property type="evidence" value="ECO:0007669"/>
    <property type="project" value="UniProtKB-UniRule"/>
</dbReference>
<feature type="binding site" evidence="10">
    <location>
        <begin position="81"/>
        <end position="83"/>
    </location>
    <ligand>
        <name>L-histidine</name>
        <dbReference type="ChEBI" id="CHEBI:57595"/>
    </ligand>
</feature>
<dbReference type="Proteomes" id="UP000247523">
    <property type="component" value="Unassembled WGS sequence"/>
</dbReference>
<keyword evidence="7 9" id="KW-0368">Histidine biosynthesis</keyword>
<evidence type="ECO:0000256" key="7">
    <source>
        <dbReference type="ARBA" id="ARBA00023102"/>
    </source>
</evidence>
<evidence type="ECO:0000313" key="15">
    <source>
        <dbReference type="Proteomes" id="UP000247523"/>
    </source>
</evidence>
<comment type="miscellaneous">
    <text evidence="9">This function is generally fulfilled by the C-terminal part of HisG, which is missing in some bacteria such as this one.</text>
</comment>
<evidence type="ECO:0000256" key="2">
    <source>
        <dbReference type="ARBA" id="ARBA00004667"/>
    </source>
</evidence>
<dbReference type="InterPro" id="IPR006195">
    <property type="entry name" value="aa-tRNA-synth_II"/>
</dbReference>
<comment type="subcellular location">
    <subcellularLocation>
        <location evidence="1 9">Cytoplasm</location>
    </subcellularLocation>
</comment>
<dbReference type="InterPro" id="IPR045864">
    <property type="entry name" value="aa-tRNA-synth_II/BPL/LPL"/>
</dbReference>
<dbReference type="RefSeq" id="WP_094377307.1">
    <property type="nucleotide sequence ID" value="NZ_NOKA02000002.1"/>
</dbReference>
<comment type="caution">
    <text evidence="12">The sequence shown here is derived from an EMBL/GenBank/DDBJ whole genome shotgun (WGS) entry which is preliminary data.</text>
</comment>
<dbReference type="AlphaFoldDB" id="A0A255IGH3"/>
<dbReference type="GO" id="GO:0006427">
    <property type="term" value="P:histidyl-tRNA aminoacylation"/>
    <property type="evidence" value="ECO:0007669"/>
    <property type="project" value="TreeGrafter"/>
</dbReference>
<organism evidence="12 15">
    <name type="scientific">Lachnotalea glycerini</name>
    <dbReference type="NCBI Taxonomy" id="1763509"/>
    <lineage>
        <taxon>Bacteria</taxon>
        <taxon>Bacillati</taxon>
        <taxon>Bacillota</taxon>
        <taxon>Clostridia</taxon>
        <taxon>Lachnospirales</taxon>
        <taxon>Lachnospiraceae</taxon>
        <taxon>Lachnotalea</taxon>
    </lineage>
</organism>
<feature type="domain" description="Aminoacyl-transfer RNA synthetases class-II family profile" evidence="11">
    <location>
        <begin position="26"/>
        <end position="366"/>
    </location>
</feature>
<dbReference type="PROSITE" id="PS50862">
    <property type="entry name" value="AA_TRNA_LIGASE_II"/>
    <property type="match status" value="1"/>
</dbReference>
<feature type="binding site" evidence="10">
    <location>
        <begin position="274"/>
        <end position="275"/>
    </location>
    <ligand>
        <name>L-histidine</name>
        <dbReference type="ChEBI" id="CHEBI:57595"/>
    </ligand>
</feature>
<evidence type="ECO:0000256" key="8">
    <source>
        <dbReference type="ARBA" id="ARBA00025246"/>
    </source>
</evidence>
<evidence type="ECO:0000256" key="1">
    <source>
        <dbReference type="ARBA" id="ARBA00004496"/>
    </source>
</evidence>
<dbReference type="PANTHER" id="PTHR43707">
    <property type="entry name" value="HISTIDYL-TRNA SYNTHETASE"/>
    <property type="match status" value="1"/>
</dbReference>
<accession>A0A255IGH3</accession>
<dbReference type="PANTHER" id="PTHR43707:SF6">
    <property type="entry name" value="ATP PHOSPHORIBOSYLTRANSFERASE REGULATORY SUBUNIT"/>
    <property type="match status" value="1"/>
</dbReference>
<keyword evidence="5 9" id="KW-0963">Cytoplasm</keyword>
<dbReference type="EMBL" id="NOKA02000002">
    <property type="protein sequence ID" value="RDY32760.1"/>
    <property type="molecule type" value="Genomic_DNA"/>
</dbReference>
<evidence type="ECO:0000256" key="6">
    <source>
        <dbReference type="ARBA" id="ARBA00022605"/>
    </source>
</evidence>
<evidence type="ECO:0000259" key="11">
    <source>
        <dbReference type="PROSITE" id="PS50862"/>
    </source>
</evidence>
<reference evidence="13 14" key="1">
    <citation type="journal article" date="2017" name="Genome Announc.">
        <title>Draft Genome Sequence of a Sporulating and Motile Strain of Lachnotalea glycerini Isolated from Water in Quebec City, Canada.</title>
        <authorList>
            <person name="Maheux A.F."/>
            <person name="Boudreau D.K."/>
            <person name="Berube E."/>
            <person name="Boissinot M."/>
            <person name="Raymond F."/>
            <person name="Brodeur S."/>
            <person name="Corbeil J."/>
            <person name="Isabel S."/>
            <person name="Omar R.F."/>
            <person name="Bergeron M.G."/>
        </authorList>
    </citation>
    <scope>NUCLEOTIDE SEQUENCE [LARGE SCALE GENOMIC DNA]</scope>
    <source>
        <strain evidence="13 14">CCRI-19302</strain>
    </source>
</reference>
<reference evidence="13" key="3">
    <citation type="submission" date="2018-07" db="EMBL/GenBank/DDBJ databases">
        <authorList>
            <person name="Quirk P.G."/>
            <person name="Krulwich T.A."/>
        </authorList>
    </citation>
    <scope>NUCLEOTIDE SEQUENCE</scope>
    <source>
        <strain evidence="13">CCRI-19302</strain>
    </source>
</reference>
<comment type="function">
    <text evidence="8 9">Required for the first step of histidine biosynthesis. May allow the feedback regulation of ATP phosphoribosyltransferase activity by histidine.</text>
</comment>
<keyword evidence="6 9" id="KW-0028">Amino-acid biosynthesis</keyword>
<reference evidence="12 15" key="2">
    <citation type="submission" date="2018-05" db="EMBL/GenBank/DDBJ databases">
        <title>Genomic Encyclopedia of Type Strains, Phase IV (KMG-IV): sequencing the most valuable type-strain genomes for metagenomic binning, comparative biology and taxonomic classification.</title>
        <authorList>
            <person name="Goeker M."/>
        </authorList>
    </citation>
    <scope>NUCLEOTIDE SEQUENCE [LARGE SCALE GENOMIC DNA]</scope>
    <source>
        <strain evidence="12 15">DSM 28816</strain>
    </source>
</reference>
<evidence type="ECO:0000313" key="12">
    <source>
        <dbReference type="EMBL" id="PXV95440.1"/>
    </source>
</evidence>
<keyword evidence="12" id="KW-0328">Glycosyltransferase</keyword>
<dbReference type="GO" id="GO:0004821">
    <property type="term" value="F:histidine-tRNA ligase activity"/>
    <property type="evidence" value="ECO:0007669"/>
    <property type="project" value="TreeGrafter"/>
</dbReference>
<keyword evidence="14" id="KW-1185">Reference proteome</keyword>
<evidence type="ECO:0000256" key="9">
    <source>
        <dbReference type="HAMAP-Rule" id="MF_00125"/>
    </source>
</evidence>
<dbReference type="GO" id="GO:0016757">
    <property type="term" value="F:glycosyltransferase activity"/>
    <property type="evidence" value="ECO:0007669"/>
    <property type="project" value="UniProtKB-KW"/>
</dbReference>
<feature type="binding site" evidence="10">
    <location>
        <position position="129"/>
    </location>
    <ligand>
        <name>L-histidine</name>
        <dbReference type="ChEBI" id="CHEBI:57595"/>
    </ligand>
</feature>
<comment type="pathway">
    <text evidence="2 9">Amino-acid biosynthesis; L-histidine biosynthesis; L-histidine from 5-phospho-alpha-D-ribose 1-diphosphate: step 1/9.</text>
</comment>
<dbReference type="CDD" id="cd00773">
    <property type="entry name" value="HisRS-like_core"/>
    <property type="match status" value="1"/>
</dbReference>
<protein>
    <recommendedName>
        <fullName evidence="4 9">ATP phosphoribosyltransferase regulatory subunit</fullName>
    </recommendedName>
</protein>
<sequence length="419" mass="48109">MNRKLLHTPEGVRDIYNSECEKKLALQEILHNKFKLYGFKDIQTPTFEYFDIFSREIGTISSKELYKFFDREGNTLALRPDFTPSIARCVAKYYMQEDMPLRLCYEGNAFINSSEYQGKLKESTQMGAELIGDDTVDADAEMITLVIQALLKSGLTKFQVEIGQIDFFKGILEEAGIDEEIEVELRELISIKNYFGVEELVSNLSVKEELKEVFLKLPQMFGSIEILEEAKALTDNLCAVQAIERLERLYEVLKIYELEQYISFDLGMLSKYKYYTGIIFKAYTFGTGEAIVNGGRYNNLLGWFGKEAPAIGFVIIVDALMSALMRQNISIAYNNNHTMILYKSEQQKRAIELAIYLRNKNKNVELVSMPSDKTLKDCVEYGKRNQNSVILFLDKDDEIIQIDIETGDSRKILRTDLQG</sequence>
<dbReference type="SUPFAM" id="SSF55681">
    <property type="entry name" value="Class II aaRS and biotin synthetases"/>
    <property type="match status" value="1"/>
</dbReference>
<dbReference type="Proteomes" id="UP000216411">
    <property type="component" value="Unassembled WGS sequence"/>
</dbReference>
<feature type="binding site" evidence="10">
    <location>
        <position position="125"/>
    </location>
    <ligand>
        <name>L-histidine</name>
        <dbReference type="ChEBI" id="CHEBI:57595"/>
    </ligand>
</feature>
<dbReference type="NCBIfam" id="TIGR00443">
    <property type="entry name" value="hisZ_biosyn_reg"/>
    <property type="match status" value="1"/>
</dbReference>
<evidence type="ECO:0000313" key="14">
    <source>
        <dbReference type="Proteomes" id="UP000216411"/>
    </source>
</evidence>
<dbReference type="InterPro" id="IPR041715">
    <property type="entry name" value="HisRS-like_core"/>
</dbReference>
<keyword evidence="12" id="KW-0808">Transferase</keyword>